<dbReference type="EMBL" id="GBEZ01017154">
    <property type="protein sequence ID" value="JAC69159.1"/>
    <property type="molecule type" value="Transcribed_RNA"/>
</dbReference>
<gene>
    <name evidence="3" type="ORF">TSPGSL018_7036</name>
</gene>
<feature type="region of interest" description="Disordered" evidence="1">
    <location>
        <begin position="173"/>
        <end position="192"/>
    </location>
</feature>
<feature type="transmembrane region" description="Helical" evidence="2">
    <location>
        <begin position="6"/>
        <end position="29"/>
    </location>
</feature>
<feature type="compositionally biased region" description="Low complexity" evidence="1">
    <location>
        <begin position="226"/>
        <end position="240"/>
    </location>
</feature>
<protein>
    <submittedName>
        <fullName evidence="3">Uncharacterized protein</fullName>
    </submittedName>
</protein>
<evidence type="ECO:0000313" key="3">
    <source>
        <dbReference type="EMBL" id="JAC69159.1"/>
    </source>
</evidence>
<proteinExistence type="predicted"/>
<evidence type="ECO:0000256" key="2">
    <source>
        <dbReference type="SAM" id="Phobius"/>
    </source>
</evidence>
<name>A0A061REG7_9CHLO</name>
<reference evidence="3" key="1">
    <citation type="submission" date="2014-05" db="EMBL/GenBank/DDBJ databases">
        <title>The transcriptome of the halophilic microalga Tetraselmis sp. GSL018 isolated from the Great Salt Lake, Utah.</title>
        <authorList>
            <person name="Jinkerson R.E."/>
            <person name="D'Adamo S."/>
            <person name="Posewitz M.C."/>
        </authorList>
    </citation>
    <scope>NUCLEOTIDE SEQUENCE</scope>
    <source>
        <strain evidence="3">GSL018</strain>
    </source>
</reference>
<evidence type="ECO:0000256" key="1">
    <source>
        <dbReference type="SAM" id="MobiDB-lite"/>
    </source>
</evidence>
<organism evidence="3">
    <name type="scientific">Tetraselmis sp. GSL018</name>
    <dbReference type="NCBI Taxonomy" id="582737"/>
    <lineage>
        <taxon>Eukaryota</taxon>
        <taxon>Viridiplantae</taxon>
        <taxon>Chlorophyta</taxon>
        <taxon>core chlorophytes</taxon>
        <taxon>Chlorodendrophyceae</taxon>
        <taxon>Chlorodendrales</taxon>
        <taxon>Chlorodendraceae</taxon>
        <taxon>Tetraselmis</taxon>
    </lineage>
</organism>
<feature type="region of interest" description="Disordered" evidence="1">
    <location>
        <begin position="226"/>
        <end position="256"/>
    </location>
</feature>
<dbReference type="AlphaFoldDB" id="A0A061REG7"/>
<sequence length="256" mass="27862">MKRKHFSTAVALGINVFFSFYIGTQLLILKDKRKPRPLPAYTLDHLQETRSPPPSTTSENLLGEPEGVASHELVKTVKGRRATHNRANTHLRCVDPADAVHVVYPISRRDFVGAAASAFSVLRHAARPEAVYFHFIVPAGAGTDGLCARLRLYDRTYPEVFCSGRRAGLWRPAPAPPAKASSASPSAATVAGSGQLARQATSRGHAVNERAAWAVSWVANETRSSPARRLLSARQSRAGAESFRMQAAQRMKSARV</sequence>
<keyword evidence="2" id="KW-1133">Transmembrane helix</keyword>
<feature type="compositionally biased region" description="Low complexity" evidence="1">
    <location>
        <begin position="178"/>
        <end position="188"/>
    </location>
</feature>
<keyword evidence="2" id="KW-0472">Membrane</keyword>
<feature type="non-terminal residue" evidence="3">
    <location>
        <position position="256"/>
    </location>
</feature>
<accession>A0A061REG7</accession>
<keyword evidence="2" id="KW-0812">Transmembrane</keyword>
<feature type="region of interest" description="Disordered" evidence="1">
    <location>
        <begin position="42"/>
        <end position="65"/>
    </location>
</feature>